<feature type="compositionally biased region" description="Low complexity" evidence="2">
    <location>
        <begin position="526"/>
        <end position="536"/>
    </location>
</feature>
<dbReference type="Proteomes" id="UP000244855">
    <property type="component" value="Unassembled WGS sequence"/>
</dbReference>
<feature type="compositionally biased region" description="Basic and acidic residues" evidence="2">
    <location>
        <begin position="442"/>
        <end position="480"/>
    </location>
</feature>
<evidence type="ECO:0000313" key="5">
    <source>
        <dbReference type="Proteomes" id="UP000244855"/>
    </source>
</evidence>
<feature type="compositionally biased region" description="Acidic residues" evidence="2">
    <location>
        <begin position="295"/>
        <end position="312"/>
    </location>
</feature>
<dbReference type="CDD" id="cd00299">
    <property type="entry name" value="GST_C_family"/>
    <property type="match status" value="1"/>
</dbReference>
<protein>
    <recommendedName>
        <fullName evidence="3">Fe2OG dioxygenase domain-containing protein</fullName>
    </recommendedName>
</protein>
<dbReference type="OrthoDB" id="445341at2759"/>
<dbReference type="SUPFAM" id="SSF47616">
    <property type="entry name" value="GST C-terminal domain-like"/>
    <property type="match status" value="1"/>
</dbReference>
<dbReference type="STRING" id="97972.A0A2V1DQD9"/>
<dbReference type="EMBL" id="KZ805390">
    <property type="protein sequence ID" value="PVH99563.1"/>
    <property type="molecule type" value="Genomic_DNA"/>
</dbReference>
<dbReference type="GO" id="GO:0051213">
    <property type="term" value="F:dioxygenase activity"/>
    <property type="evidence" value="ECO:0007669"/>
    <property type="project" value="InterPro"/>
</dbReference>
<feature type="region of interest" description="Disordered" evidence="2">
    <location>
        <begin position="92"/>
        <end position="113"/>
    </location>
</feature>
<feature type="domain" description="Fe2OG dioxygenase" evidence="3">
    <location>
        <begin position="697"/>
        <end position="829"/>
    </location>
</feature>
<dbReference type="Pfam" id="PF13410">
    <property type="entry name" value="GST_C_2"/>
    <property type="match status" value="1"/>
</dbReference>
<organism evidence="4 5">
    <name type="scientific">Periconia macrospinosa</name>
    <dbReference type="NCBI Taxonomy" id="97972"/>
    <lineage>
        <taxon>Eukaryota</taxon>
        <taxon>Fungi</taxon>
        <taxon>Dikarya</taxon>
        <taxon>Ascomycota</taxon>
        <taxon>Pezizomycotina</taxon>
        <taxon>Dothideomycetes</taxon>
        <taxon>Pleosporomycetidae</taxon>
        <taxon>Pleosporales</taxon>
        <taxon>Massarineae</taxon>
        <taxon>Periconiaceae</taxon>
        <taxon>Periconia</taxon>
    </lineage>
</organism>
<evidence type="ECO:0000313" key="4">
    <source>
        <dbReference type="EMBL" id="PVH99563.1"/>
    </source>
</evidence>
<feature type="region of interest" description="Disordered" evidence="2">
    <location>
        <begin position="332"/>
        <end position="586"/>
    </location>
</feature>
<evidence type="ECO:0000259" key="3">
    <source>
        <dbReference type="PROSITE" id="PS51471"/>
    </source>
</evidence>
<dbReference type="Pfam" id="PF13532">
    <property type="entry name" value="2OG-FeII_Oxy_2"/>
    <property type="match status" value="1"/>
</dbReference>
<sequence length="1133" mass="126766">MLSLLELVAQNQPQFQTHKALLILGLQNDFIQPDGKLPVNLRNGFLERIRTLVPAFREQHPNVIWVRTLYEANRLQDSTAGEAEALMVEGLIDGGDSSTDEDDDLPKDLPLPIQSKSAKHKNRALDLLKRVRRRTAQQRDELQTDVTTTEAGAVAAHPSDQDEELFLSQAASSGPTCLPNSPGADWAAQVKSDIEKTDTVVATTHYSAFQGTSLLLVLRARLVTELYICGCISNVSVLATVVDAARHGIRINVVQDCLGYRKQSRHRFALRRMVEFFDANVISSDEVLNPKEDKGEEEEEEFYEGEEEEEEFGNSISRDEQKLQGLVDRMRISDSARNAPHPSFQDTTLNGRRLKPTSPSSATEGGATADSRLQPNANNNGEDEDERFAEKLVQGAKVPGADQNKSAAARNSLVKTKIRMRSRTDKSKKEDDKKSKPSSSKKASDVKSEHSNSPRHSTIEKTPETPIKSPKEASSIDRLRPSSISKSGSIDKLRDTPTKADRSLKSSASQPVLSVLRGENKEKSSTSRMRMALSRSSRSEPKEQPTPSSPSPTNPVDALSRAASAQSAGKVEKMKSARSSKIPSLATLPTLGPGDRICEGDSRIIYDFLPPDLYHPSDRSKPLKDLIFTQLYNEVRWQKMMHQTGEVPRLVCCQGEFGADGSMPVYRHPADQTLPLLHFSPKVRTIRQQAEKLVGHPLNHVLIQLYRSGEDFISEHSDKTLDIVKGSSIVNVSFGAQRTMRLRTKKSAKTNSKDEEPSATNTATMSEATDQRETQRVAMPHNSMFVLGMQSNEKWVHGIMPDKRLLSERSPAETSHSGIRISLTFRHIGTFIDAQSSVIWGQGATSKDQREAQDVINNDEEETSQLIHAFGRENHDSDFDWDKWYGDGSDVLHLHAPPPRDIPILFPTQHTVESDIIRFYFSEAKVSYTICELPDMPLAFENERQVHIRDNDLNHTEISIYAPILVYLDRYYPLDTDARSNPSMAAASEIVILTTTLLKFWVHRAVPTYAADFASLLETLEERVALTPGPYIGGRRFSFGDCAMWPILDEIIAAAGWDGWSEERFPTLTEYYRFLWRKKKFVRELREELPEIWKEKKTTPDGGGVYLPQSPLRELKAKGKAPVGEDIEADELL</sequence>
<dbReference type="AlphaFoldDB" id="A0A2V1DQD9"/>
<feature type="compositionally biased region" description="Basic and acidic residues" evidence="2">
    <location>
        <begin position="489"/>
        <end position="504"/>
    </location>
</feature>
<dbReference type="InterPro" id="IPR037151">
    <property type="entry name" value="AlkB-like_sf"/>
</dbReference>
<gene>
    <name evidence="4" type="ORF">DM02DRAFT_430654</name>
</gene>
<dbReference type="InterPro" id="IPR005123">
    <property type="entry name" value="Oxoglu/Fe-dep_dioxygenase_dom"/>
</dbReference>
<feature type="compositionally biased region" description="Basic and acidic residues" evidence="2">
    <location>
        <begin position="422"/>
        <end position="435"/>
    </location>
</feature>
<name>A0A2V1DQD9_9PLEO</name>
<dbReference type="PROSITE" id="PS51471">
    <property type="entry name" value="FE2OG_OXY"/>
    <property type="match status" value="1"/>
</dbReference>
<dbReference type="Pfam" id="PF00857">
    <property type="entry name" value="Isochorismatase"/>
    <property type="match status" value="1"/>
</dbReference>
<dbReference type="InterPro" id="IPR027450">
    <property type="entry name" value="AlkB-like"/>
</dbReference>
<feature type="region of interest" description="Disordered" evidence="2">
    <location>
        <begin position="288"/>
        <end position="320"/>
    </location>
</feature>
<comment type="similarity">
    <text evidence="1">Belongs to the isochorismatase family.</text>
</comment>
<accession>A0A2V1DQD9</accession>
<dbReference type="PANTHER" id="PTHR31212:SF5">
    <property type="entry name" value="ISOCHORISMATASE FAMILY PROTEIN FAMILY (AFU_ORTHOLOGUE AFUA_3G14500)"/>
    <property type="match status" value="1"/>
</dbReference>
<dbReference type="SUPFAM" id="SSF51197">
    <property type="entry name" value="Clavaminate synthase-like"/>
    <property type="match status" value="1"/>
</dbReference>
<dbReference type="SUPFAM" id="SSF52499">
    <property type="entry name" value="Isochorismatase-like hydrolases"/>
    <property type="match status" value="1"/>
</dbReference>
<feature type="region of interest" description="Disordered" evidence="2">
    <location>
        <begin position="743"/>
        <end position="776"/>
    </location>
</feature>
<feature type="compositionally biased region" description="Polar residues" evidence="2">
    <location>
        <begin position="758"/>
        <end position="768"/>
    </location>
</feature>
<dbReference type="InterPro" id="IPR036282">
    <property type="entry name" value="Glutathione-S-Trfase_C_sf"/>
</dbReference>
<evidence type="ECO:0000256" key="1">
    <source>
        <dbReference type="ARBA" id="ARBA00006336"/>
    </source>
</evidence>
<reference evidence="4 5" key="1">
    <citation type="journal article" date="2018" name="Sci. Rep.">
        <title>Comparative genomics provides insights into the lifestyle and reveals functional heterogeneity of dark septate endophytic fungi.</title>
        <authorList>
            <person name="Knapp D.G."/>
            <person name="Nemeth J.B."/>
            <person name="Barry K."/>
            <person name="Hainaut M."/>
            <person name="Henrissat B."/>
            <person name="Johnson J."/>
            <person name="Kuo A."/>
            <person name="Lim J.H.P."/>
            <person name="Lipzen A."/>
            <person name="Nolan M."/>
            <person name="Ohm R.A."/>
            <person name="Tamas L."/>
            <person name="Grigoriev I.V."/>
            <person name="Spatafora J.W."/>
            <person name="Nagy L.G."/>
            <person name="Kovacs G.M."/>
        </authorList>
    </citation>
    <scope>NUCLEOTIDE SEQUENCE [LARGE SCALE GENOMIC DNA]</scope>
    <source>
        <strain evidence="4 5">DSE2036</strain>
    </source>
</reference>
<dbReference type="InterPro" id="IPR032854">
    <property type="entry name" value="ALKBH3"/>
</dbReference>
<evidence type="ECO:0000256" key="2">
    <source>
        <dbReference type="SAM" id="MobiDB-lite"/>
    </source>
</evidence>
<feature type="compositionally biased region" description="Polar residues" evidence="2">
    <location>
        <begin position="371"/>
        <end position="380"/>
    </location>
</feature>
<keyword evidence="5" id="KW-1185">Reference proteome</keyword>
<dbReference type="Gene3D" id="3.40.50.850">
    <property type="entry name" value="Isochorismatase-like"/>
    <property type="match status" value="1"/>
</dbReference>
<dbReference type="GO" id="GO:0006307">
    <property type="term" value="P:DNA alkylation repair"/>
    <property type="evidence" value="ECO:0007669"/>
    <property type="project" value="InterPro"/>
</dbReference>
<dbReference type="Gene3D" id="2.60.120.590">
    <property type="entry name" value="Alpha-ketoglutarate-dependent dioxygenase AlkB-like"/>
    <property type="match status" value="1"/>
</dbReference>
<dbReference type="PANTHER" id="PTHR31212">
    <property type="entry name" value="ALPHA-KETOGLUTARATE-DEPENDENT DIOXYGENASE ALKB HOMOLOG 3"/>
    <property type="match status" value="1"/>
</dbReference>
<proteinExistence type="inferred from homology"/>
<dbReference type="InterPro" id="IPR036380">
    <property type="entry name" value="Isochorismatase-like_sf"/>
</dbReference>
<dbReference type="InterPro" id="IPR000868">
    <property type="entry name" value="Isochorismatase-like_dom"/>
</dbReference>